<name>A0A0V0GS11_SOLCH</name>
<evidence type="ECO:0000256" key="1">
    <source>
        <dbReference type="SAM" id="SignalP"/>
    </source>
</evidence>
<protein>
    <submittedName>
        <fullName evidence="2">Putative ovule protein</fullName>
    </submittedName>
</protein>
<sequence length="62" mass="7260">MIQLMLLNFLIILVNWLQRPQNWHALPSTSSFNSILSPPFCSRKEQNTSILRKTQLKMNLCT</sequence>
<evidence type="ECO:0000313" key="2">
    <source>
        <dbReference type="EMBL" id="JAP10441.1"/>
    </source>
</evidence>
<dbReference type="AlphaFoldDB" id="A0A0V0GS11"/>
<feature type="signal peptide" evidence="1">
    <location>
        <begin position="1"/>
        <end position="25"/>
    </location>
</feature>
<organism evidence="2">
    <name type="scientific">Solanum chacoense</name>
    <name type="common">Chaco potato</name>
    <dbReference type="NCBI Taxonomy" id="4108"/>
    <lineage>
        <taxon>Eukaryota</taxon>
        <taxon>Viridiplantae</taxon>
        <taxon>Streptophyta</taxon>
        <taxon>Embryophyta</taxon>
        <taxon>Tracheophyta</taxon>
        <taxon>Spermatophyta</taxon>
        <taxon>Magnoliopsida</taxon>
        <taxon>eudicotyledons</taxon>
        <taxon>Gunneridae</taxon>
        <taxon>Pentapetalae</taxon>
        <taxon>asterids</taxon>
        <taxon>lamiids</taxon>
        <taxon>Solanales</taxon>
        <taxon>Solanaceae</taxon>
        <taxon>Solanoideae</taxon>
        <taxon>Solaneae</taxon>
        <taxon>Solanum</taxon>
    </lineage>
</organism>
<keyword evidence="1" id="KW-0732">Signal</keyword>
<feature type="chain" id="PRO_5006865449" evidence="1">
    <location>
        <begin position="26"/>
        <end position="62"/>
    </location>
</feature>
<dbReference type="EMBL" id="GEDG01033111">
    <property type="protein sequence ID" value="JAP10441.1"/>
    <property type="molecule type" value="Transcribed_RNA"/>
</dbReference>
<accession>A0A0V0GS11</accession>
<feature type="non-terminal residue" evidence="2">
    <location>
        <position position="62"/>
    </location>
</feature>
<proteinExistence type="predicted"/>
<reference evidence="2" key="1">
    <citation type="submission" date="2015-12" db="EMBL/GenBank/DDBJ databases">
        <title>Gene expression during late stages of embryo sac development: a critical building block for successful pollen-pistil interactions.</title>
        <authorList>
            <person name="Liu Y."/>
            <person name="Joly V."/>
            <person name="Sabar M."/>
            <person name="Matton D.P."/>
        </authorList>
    </citation>
    <scope>NUCLEOTIDE SEQUENCE</scope>
</reference>